<dbReference type="Gene3D" id="1.20.1530.20">
    <property type="match status" value="1"/>
</dbReference>
<dbReference type="Proteomes" id="UP000813463">
    <property type="component" value="Chromosome 4"/>
</dbReference>
<name>A0ABM3RS93_SPIOL</name>
<evidence type="ECO:0000256" key="1">
    <source>
        <dbReference type="ARBA" id="ARBA00004141"/>
    </source>
</evidence>
<dbReference type="Pfam" id="PF13593">
    <property type="entry name" value="SBF_like"/>
    <property type="match status" value="1"/>
</dbReference>
<comment type="subcellular location">
    <subcellularLocation>
        <location evidence="1">Membrane</location>
        <topology evidence="1">Multi-pass membrane protein</topology>
    </subcellularLocation>
</comment>
<feature type="transmembrane region" description="Helical" evidence="2">
    <location>
        <begin position="100"/>
        <end position="119"/>
    </location>
</feature>
<dbReference type="GeneID" id="110793500"/>
<keyword evidence="2" id="KW-0812">Transmembrane</keyword>
<organism evidence="3 4">
    <name type="scientific">Spinacia oleracea</name>
    <name type="common">Spinach</name>
    <dbReference type="NCBI Taxonomy" id="3562"/>
    <lineage>
        <taxon>Eukaryota</taxon>
        <taxon>Viridiplantae</taxon>
        <taxon>Streptophyta</taxon>
        <taxon>Embryophyta</taxon>
        <taxon>Tracheophyta</taxon>
        <taxon>Spermatophyta</taxon>
        <taxon>Magnoliopsida</taxon>
        <taxon>eudicotyledons</taxon>
        <taxon>Gunneridae</taxon>
        <taxon>Pentapetalae</taxon>
        <taxon>Caryophyllales</taxon>
        <taxon>Chenopodiaceae</taxon>
        <taxon>Chenopodioideae</taxon>
        <taxon>Anserineae</taxon>
        <taxon>Spinacia</taxon>
    </lineage>
</organism>
<reference evidence="4" key="2">
    <citation type="submission" date="2025-08" db="UniProtKB">
        <authorList>
            <consortium name="RefSeq"/>
        </authorList>
    </citation>
    <scope>IDENTIFICATION</scope>
    <source>
        <tissue evidence="4">Leaf</tissue>
    </source>
</reference>
<sequence length="429" mass="45997">MAGTIIAQHYRISLTPSHSFSLPPPPFPSQPIYFNSEFPKINFQSCLNSFNSVRNQSIHHSHRLYYLSPIRAAANDGEGKQHGNVLKWAKPLLEFSSNNFLPLALIGGVVLGLANPGLGCVADRYYLSKVSTFCIFIISGLTLRSKEIGAATEAWPVGIYGLASILLLTPAFARLILQLNLQPPEFVTGLALFACMPTTLSSGVSLTQLAGGNFALALAMTVISNLLGILVVPFTITKYVAAGVGISIPTKQLLRSLVITLLIPLILGKISRELFKGVADFADSNRKLLSNMNALFLGFVPWIQVSKSRSLLLMVNPTDFLLAIGLGALLHFVLLAFNALSIKIISSISGGSKSVFSKRQNAIALLLVASQKTLPVMVAVVDQLGGAMGAPGLLILPCVAAHLNQIILDSFLVNSLLRRDQHIHLAKGA</sequence>
<feature type="transmembrane region" description="Helical" evidence="2">
    <location>
        <begin position="155"/>
        <end position="177"/>
    </location>
</feature>
<proteinExistence type="predicted"/>
<gene>
    <name evidence="4" type="primary">LOC110793500</name>
</gene>
<reference evidence="3" key="1">
    <citation type="journal article" date="2021" name="Nat. Commun.">
        <title>Genomic analyses provide insights into spinach domestication and the genetic basis of agronomic traits.</title>
        <authorList>
            <person name="Cai X."/>
            <person name="Sun X."/>
            <person name="Xu C."/>
            <person name="Sun H."/>
            <person name="Wang X."/>
            <person name="Ge C."/>
            <person name="Zhang Z."/>
            <person name="Wang Q."/>
            <person name="Fei Z."/>
            <person name="Jiao C."/>
            <person name="Wang Q."/>
        </authorList>
    </citation>
    <scope>NUCLEOTIDE SEQUENCE [LARGE SCALE GENOMIC DNA]</scope>
    <source>
        <strain evidence="3">cv. Varoflay</strain>
    </source>
</reference>
<keyword evidence="2" id="KW-0472">Membrane</keyword>
<feature type="transmembrane region" description="Helical" evidence="2">
    <location>
        <begin position="288"/>
        <end position="305"/>
    </location>
</feature>
<dbReference type="InterPro" id="IPR038770">
    <property type="entry name" value="Na+/solute_symporter_sf"/>
</dbReference>
<feature type="transmembrane region" description="Helical" evidence="2">
    <location>
        <begin position="214"/>
        <end position="236"/>
    </location>
</feature>
<feature type="transmembrane region" description="Helical" evidence="2">
    <location>
        <begin position="189"/>
        <end position="207"/>
    </location>
</feature>
<protein>
    <submittedName>
        <fullName evidence="4">Probable sodium/metabolite cotransporter BASS4, chloroplastic isoform X1</fullName>
    </submittedName>
</protein>
<keyword evidence="2" id="KW-1133">Transmembrane helix</keyword>
<keyword evidence="3" id="KW-1185">Reference proteome</keyword>
<dbReference type="PANTHER" id="PTHR18640:SF10">
    <property type="entry name" value="SODIUM_METABOLITE COTRANSPORTER BASS4, CHLOROPLASTIC-RELATED"/>
    <property type="match status" value="1"/>
</dbReference>
<feature type="transmembrane region" description="Helical" evidence="2">
    <location>
        <begin position="248"/>
        <end position="267"/>
    </location>
</feature>
<dbReference type="RefSeq" id="XP_056698484.1">
    <property type="nucleotide sequence ID" value="XM_056842506.1"/>
</dbReference>
<dbReference type="PANTHER" id="PTHR18640">
    <property type="entry name" value="SOLUTE CARRIER FAMILY 10 MEMBER 7"/>
    <property type="match status" value="1"/>
</dbReference>
<accession>A0ABM3RS93</accession>
<dbReference type="InterPro" id="IPR016833">
    <property type="entry name" value="Put_Na-Bile_cotransptr"/>
</dbReference>
<evidence type="ECO:0000313" key="4">
    <source>
        <dbReference type="RefSeq" id="XP_056698484.1"/>
    </source>
</evidence>
<feature type="transmembrane region" description="Helical" evidence="2">
    <location>
        <begin position="362"/>
        <end position="381"/>
    </location>
</feature>
<feature type="transmembrane region" description="Helical" evidence="2">
    <location>
        <begin position="320"/>
        <end position="341"/>
    </location>
</feature>
<feature type="transmembrane region" description="Helical" evidence="2">
    <location>
        <begin position="393"/>
        <end position="417"/>
    </location>
</feature>
<evidence type="ECO:0000256" key="2">
    <source>
        <dbReference type="SAM" id="Phobius"/>
    </source>
</evidence>
<evidence type="ECO:0000313" key="3">
    <source>
        <dbReference type="Proteomes" id="UP000813463"/>
    </source>
</evidence>